<dbReference type="InterPro" id="IPR054732">
    <property type="entry name" value="NCAB2"/>
</dbReference>
<dbReference type="Gene3D" id="3.40.50.300">
    <property type="entry name" value="P-loop containing nucleotide triphosphate hydrolases"/>
    <property type="match status" value="1"/>
</dbReference>
<dbReference type="RefSeq" id="WP_156513240.1">
    <property type="nucleotide sequence ID" value="NZ_FKIF01000001.1"/>
</dbReference>
<protein>
    <submittedName>
        <fullName evidence="3">Predicted NTPase (NACHT family)</fullName>
    </submittedName>
</protein>
<keyword evidence="4" id="KW-1185">Reference proteome</keyword>
<dbReference type="EMBL" id="FKIF01000001">
    <property type="protein sequence ID" value="SAI65484.1"/>
    <property type="molecule type" value="Genomic_DNA"/>
</dbReference>
<feature type="region of interest" description="Disordered" evidence="1">
    <location>
        <begin position="1481"/>
        <end position="1502"/>
    </location>
</feature>
<evidence type="ECO:0000313" key="4">
    <source>
        <dbReference type="Proteomes" id="UP000076848"/>
    </source>
</evidence>
<feature type="domain" description="NACHT C-terminal Alpha/Beta 2" evidence="2">
    <location>
        <begin position="1420"/>
        <end position="1498"/>
    </location>
</feature>
<reference evidence="3 4" key="1">
    <citation type="submission" date="2016-04" db="EMBL/GenBank/DDBJ databases">
        <authorList>
            <consortium name="Pathogen Informatics"/>
        </authorList>
    </citation>
    <scope>NUCLEOTIDE SEQUENCE [LARGE SCALE GENOMIC DNA]</scope>
    <source>
        <strain evidence="3 4">H050680373</strain>
    </source>
</reference>
<accession>A0A157S507</accession>
<feature type="compositionally biased region" description="Polar residues" evidence="1">
    <location>
        <begin position="1493"/>
        <end position="1502"/>
    </location>
</feature>
<evidence type="ECO:0000259" key="2">
    <source>
        <dbReference type="Pfam" id="PF22726"/>
    </source>
</evidence>
<feature type="compositionally biased region" description="Basic and acidic residues" evidence="1">
    <location>
        <begin position="1481"/>
        <end position="1490"/>
    </location>
</feature>
<gene>
    <name evidence="3" type="ORF">SAMEA3906486_00226</name>
</gene>
<organism evidence="3 4">
    <name type="scientific">Bordetella ansorpii</name>
    <dbReference type="NCBI Taxonomy" id="288768"/>
    <lineage>
        <taxon>Bacteria</taxon>
        <taxon>Pseudomonadati</taxon>
        <taxon>Pseudomonadota</taxon>
        <taxon>Betaproteobacteria</taxon>
        <taxon>Burkholderiales</taxon>
        <taxon>Alcaligenaceae</taxon>
        <taxon>Bordetella</taxon>
    </lineage>
</organism>
<dbReference type="Pfam" id="PF22726">
    <property type="entry name" value="NCAB2"/>
    <property type="match status" value="1"/>
</dbReference>
<dbReference type="OrthoDB" id="9114699at2"/>
<dbReference type="InterPro" id="IPR027417">
    <property type="entry name" value="P-loop_NTPase"/>
</dbReference>
<dbReference type="SUPFAM" id="SSF52540">
    <property type="entry name" value="P-loop containing nucleoside triphosphate hydrolases"/>
    <property type="match status" value="1"/>
</dbReference>
<evidence type="ECO:0000256" key="1">
    <source>
        <dbReference type="SAM" id="MobiDB-lite"/>
    </source>
</evidence>
<dbReference type="Proteomes" id="UP000076848">
    <property type="component" value="Unassembled WGS sequence"/>
</dbReference>
<proteinExistence type="predicted"/>
<evidence type="ECO:0000313" key="3">
    <source>
        <dbReference type="EMBL" id="SAI65484.1"/>
    </source>
</evidence>
<name>A0A157S507_9BORD</name>
<sequence>MVTLRTDIERALDELASQEEGMRFQGLAVVIGKLRWPELIARQRKKDFGLDAYAPASLAPGGIGTGLAASITPSLKKISGDAEAAKENFPDLGRLLFVTSAKVGNADRRRWEETIRTKYEIELHIIEREEILTLMMIPENASLRASFLHLDVGIEPQVADLVARIRRAAEVVVQTWISRTKGHPLIDLTAKRLGPDGAESTDVLSLEQIYQALTESGRVVLEGPAGRGKTTTLIQLAQCERAPGTSFIVDLPAWTSSNQGLLEHIAGMPAFQAEGVTAADLARVQSTEPFRLLLNGWNEIAISSSGRATDMLRKVEREFPTAGIIVATRTHHLTPPLPGALRLRLMRLRRKQRAAYLDARLGSKSAELCAKIDADPALDELTRTPFILAEVASLFEAGAAIPSTKMGVLEQVLHLQEQRDEHRNALQSAPIFGLQTEYLKALAAEMIRNGGVALPEPDARAVSTVVLRGLLEQGQTEPVGAPTVLVALTAHHVLERVDYPKAAFLFEHQQLQEYYAAFDVRSCLLDLDDADQQASDRFLAEYVNNPAWAEPLRMIAETLAGKSGDGGLDRKSTGAGAHLVKMALAVDLVFAGELAQLCGAHVWGVVREVVGDRIRAVYATPDGSFREYALAAMLATGAADFGDIIVPLLSDPDPQIRLQTYRIWPDFQVTSLGPNWREEVRGWSEDARVDFVGELLHNRADVEIAAFAAQDQSGLVKKAAVSGLMWSGSDHALVSVLESIDAALFEEIALKNASELPAGLRPKVTAAIWSSLEHVIDPAARLRAAIALVELGEANVAVVIRDTVESLSGDEVRNLSSNILPSALDFMRPIDPAWTSGWMASQVAEGNCYDPEGWISYVTTIPQGLIERCLQRIETEDLSSVDFSGLVAVLAEGADTSIAVRVLENLRILQESIHAKSDTLQKLDWQVNRQLEAAFRSFPVEVAAAGILSFAKQGDVLDLEVVTGLLSSVARADVEPLHITDSDLRDGLRAYLKSGVDIVLCLDDFNGEAKADLASSLAQVGQAEDIADLLKLIHSDISRVRRGRAARLAGDHGPLANGGSMTYANWHIVAVMQLDADAADQVLVDLLAEPEYLSSVAAAMARDFLPKRAGSLGRALRYDIVRAAREGSIPPLVDSQRRSAFSAALKGLIAHLLEQSAGGQRSGDLTLLARALAAIDGRESAATVLDLIGTPSQWSQYASLEAAEFLLMAGVSLPATVVSALVESVVGRTGNWLQDSDRHLLASILALCPFVEPPEAGIAIARDALGKCRLRGHELRELVTALGESRSSVAVDLLCELASDESVLGQCEENFINAFAALDTPRAHELLLGSIDPDVQGIRVTRRHFREHVVIEQLAGLAQRKPDVRFRVRELCERDLPERNRQLLSRVIARLGTCEALTLNLSLIDDTKPSPVPQGVWDQFKSAFVLHRPDEHISDAFTMSASASNELRIRLFRMAHDDNKRRQSACMLLGRLEEWRLEHGRPVDEPRHPDFASGNQWPPSLS</sequence>